<sequence length="1021" mass="112210">MHFHNPLPTKAKLVHALSSPSNFASAITVKDSSYTSSTSIVALSNEDLDPTPPFRRTWRAWHFFAFFWSGSFSGSGWTLGSAMVGTGLSWWQATIAIIIGNVLAAIVSVLNGRAASVYHIGFPVLVRASWGIYASYWAVMTRAMVAVIWFGVQTYYGGVCLAICLRCLAPSWERIPNHLPASAGITSADLLATFLFWLIELPFMFIHPSKIRTLFTIKSIAVPPACIGFWIWALVRSGGSGAFQFKNTASGSTLAWAILAALNNGMGYASATLVNQPDLSRYARNPREALMGQLIGYPLSNIIVGFLGLCVASASANIYGAVYWNVWDLMSKMLDESYTSGTRAGVFFVAFSFAFASLGINVGSNSLPFGSDVTALLPRYIDIRRGQLICWAIGMCILPWKMLQTATGFMTFLSGYAIFMAPIVGIMFADYFVVRRGNLVVEELYDTTKGSAYMYWHGINCRAIVAYVIGWILPLPGFIASFGTITVGGMYHVFELGWVVSCLMSFFTYWGLATIFPFADGDVKNMRFEELGKMANAAEIELDGQEVEQVVVIPDGKGRNNADKEKGTEGVLARVWVCVLNSWRVSITPELELKDPEQPRPELCTISIDWTRRTSQGPQTSFLHFFLALAFSHGVLRAPMPLQVSTTDSSFADNSYSTSLATSVSDELSAYIPHSRSAKTQPLAPIDCEEDDDMQMFPGMGRKRRSGTRKQNEKNEKMREDIETLLRGWKRGGGVAKKHTVDTVAKSGSITTSKGRMGRVTTSTPKKPGFLSGKSQGGLPTLLSGHATLRGAPTLPQLFPKAQATGLRHSATYGSPAPTKLASDIGQSPNTLYAAFSHTAAEASAAKDTWTNKFHSQILERIESATHHQQLSTPARFIQQPPELPPSSFSFACDEEGELDEGESGYHSFIAPVQDSWQDKLQGAVNERIETEASEWIQGGGHGGRGQEEEPVLESLWFEPEVEEENPFARTHAMDLENRLGSEQGFAAMVRMEEDVAGRAMDYQEIDEGFEQGFWQRRMEP</sequence>
<dbReference type="FunFam" id="1.10.4160.10:FF:000001">
    <property type="entry name" value="Uracil permease, putative"/>
    <property type="match status" value="1"/>
</dbReference>
<feature type="region of interest" description="Disordered" evidence="6">
    <location>
        <begin position="697"/>
        <end position="717"/>
    </location>
</feature>
<feature type="transmembrane region" description="Helical" evidence="7">
    <location>
        <begin position="90"/>
        <end position="110"/>
    </location>
</feature>
<dbReference type="GO" id="GO:0015205">
    <property type="term" value="F:nucleobase transmembrane transporter activity"/>
    <property type="evidence" value="ECO:0007669"/>
    <property type="project" value="TreeGrafter"/>
</dbReference>
<dbReference type="Pfam" id="PF02133">
    <property type="entry name" value="Transp_cyt_pur"/>
    <property type="match status" value="1"/>
</dbReference>
<feature type="transmembrane region" description="Helical" evidence="7">
    <location>
        <begin position="63"/>
        <end position="84"/>
    </location>
</feature>
<feature type="transmembrane region" description="Helical" evidence="7">
    <location>
        <begin position="253"/>
        <end position="274"/>
    </location>
</feature>
<dbReference type="Gene3D" id="1.10.4160.10">
    <property type="entry name" value="Hydantoin permease"/>
    <property type="match status" value="1"/>
</dbReference>
<reference evidence="8 9" key="1">
    <citation type="journal article" date="2011" name="J. Gen. Appl. Microbiol.">
        <title>Draft genome sequencing of the enigmatic yeast Saitoella complicata.</title>
        <authorList>
            <person name="Nishida H."/>
            <person name="Hamamoto M."/>
            <person name="Sugiyama J."/>
        </authorList>
    </citation>
    <scope>NUCLEOTIDE SEQUENCE [LARGE SCALE GENOMIC DNA]</scope>
    <source>
        <strain evidence="8 9">NRRL Y-17804</strain>
    </source>
</reference>
<organism evidence="8 9">
    <name type="scientific">Saitoella complicata (strain BCRC 22490 / CBS 7301 / JCM 7358 / NBRC 10748 / NRRL Y-17804)</name>
    <dbReference type="NCBI Taxonomy" id="698492"/>
    <lineage>
        <taxon>Eukaryota</taxon>
        <taxon>Fungi</taxon>
        <taxon>Dikarya</taxon>
        <taxon>Ascomycota</taxon>
        <taxon>Taphrinomycotina</taxon>
        <taxon>Taphrinomycotina incertae sedis</taxon>
        <taxon>Saitoella</taxon>
    </lineage>
</organism>
<accession>A0A0E9NNW4</accession>
<name>A0A0E9NNW4_SAICN</name>
<feature type="compositionally biased region" description="Polar residues" evidence="6">
    <location>
        <begin position="746"/>
        <end position="765"/>
    </location>
</feature>
<evidence type="ECO:0000256" key="3">
    <source>
        <dbReference type="ARBA" id="ARBA00022692"/>
    </source>
</evidence>
<feature type="transmembrane region" description="Helical" evidence="7">
    <location>
        <begin position="295"/>
        <end position="324"/>
    </location>
</feature>
<feature type="transmembrane region" description="Helical" evidence="7">
    <location>
        <begin position="179"/>
        <end position="199"/>
    </location>
</feature>
<feature type="transmembrane region" description="Helical" evidence="7">
    <location>
        <begin position="409"/>
        <end position="429"/>
    </location>
</feature>
<reference evidence="8 9" key="2">
    <citation type="journal article" date="2014" name="J. Gen. Appl. Microbiol.">
        <title>The early diverging ascomycetous budding yeast Saitoella complicata has three histone deacetylases belonging to the Clr6, Hos2, and Rpd3 lineages.</title>
        <authorList>
            <person name="Nishida H."/>
            <person name="Matsumoto T."/>
            <person name="Kondo S."/>
            <person name="Hamamoto M."/>
            <person name="Yoshikawa H."/>
        </authorList>
    </citation>
    <scope>NUCLEOTIDE SEQUENCE [LARGE SCALE GENOMIC DNA]</scope>
    <source>
        <strain evidence="8 9">NRRL Y-17804</strain>
    </source>
</reference>
<dbReference type="EMBL" id="BACD03000041">
    <property type="protein sequence ID" value="GAO51120.1"/>
    <property type="molecule type" value="Genomic_DNA"/>
</dbReference>
<dbReference type="InterPro" id="IPR045225">
    <property type="entry name" value="Uracil/uridine/allantoin_perm"/>
</dbReference>
<evidence type="ECO:0000256" key="5">
    <source>
        <dbReference type="ARBA" id="ARBA00023136"/>
    </source>
</evidence>
<evidence type="ECO:0000256" key="7">
    <source>
        <dbReference type="SAM" id="Phobius"/>
    </source>
</evidence>
<reference evidence="8 9" key="3">
    <citation type="journal article" date="2015" name="Genome Announc.">
        <title>Draft Genome Sequence of the Archiascomycetous Yeast Saitoella complicata.</title>
        <authorList>
            <person name="Yamauchi K."/>
            <person name="Kondo S."/>
            <person name="Hamamoto M."/>
            <person name="Takahashi Y."/>
            <person name="Ogura Y."/>
            <person name="Hayashi T."/>
            <person name="Nishida H."/>
        </authorList>
    </citation>
    <scope>NUCLEOTIDE SEQUENCE [LARGE SCALE GENOMIC DNA]</scope>
    <source>
        <strain evidence="8 9">NRRL Y-17804</strain>
    </source>
</reference>
<keyword evidence="4 7" id="KW-1133">Transmembrane helix</keyword>
<gene>
    <name evidence="8" type="ORF">G7K_5231-t1</name>
</gene>
<keyword evidence="3 7" id="KW-0812">Transmembrane</keyword>
<evidence type="ECO:0000256" key="4">
    <source>
        <dbReference type="ARBA" id="ARBA00022989"/>
    </source>
</evidence>
<evidence type="ECO:0000256" key="6">
    <source>
        <dbReference type="SAM" id="MobiDB-lite"/>
    </source>
</evidence>
<dbReference type="PANTHER" id="PTHR30618">
    <property type="entry name" value="NCS1 FAMILY PURINE/PYRIMIDINE TRANSPORTER"/>
    <property type="match status" value="1"/>
</dbReference>
<feature type="transmembrane region" description="Helical" evidence="7">
    <location>
        <begin position="344"/>
        <end position="364"/>
    </location>
</feature>
<comment type="caution">
    <text evidence="8">The sequence shown here is derived from an EMBL/GenBank/DDBJ whole genome shotgun (WGS) entry which is preliminary data.</text>
</comment>
<protein>
    <submittedName>
        <fullName evidence="8">Uncharacterized protein</fullName>
    </submittedName>
</protein>
<dbReference type="GO" id="GO:0005886">
    <property type="term" value="C:plasma membrane"/>
    <property type="evidence" value="ECO:0007669"/>
    <property type="project" value="TreeGrafter"/>
</dbReference>
<evidence type="ECO:0000256" key="1">
    <source>
        <dbReference type="ARBA" id="ARBA00004141"/>
    </source>
</evidence>
<keyword evidence="9" id="KW-1185">Reference proteome</keyword>
<dbReference type="NCBIfam" id="TIGR00800">
    <property type="entry name" value="ncs1"/>
    <property type="match status" value="1"/>
</dbReference>
<feature type="region of interest" description="Disordered" evidence="6">
    <location>
        <begin position="673"/>
        <end position="692"/>
    </location>
</feature>
<dbReference type="CDD" id="cd11482">
    <property type="entry name" value="SLC-NCS1sbd_NRT1-like"/>
    <property type="match status" value="1"/>
</dbReference>
<dbReference type="AlphaFoldDB" id="A0A0E9NNW4"/>
<evidence type="ECO:0000256" key="2">
    <source>
        <dbReference type="ARBA" id="ARBA00008974"/>
    </source>
</evidence>
<feature type="region of interest" description="Disordered" evidence="6">
    <location>
        <begin position="746"/>
        <end position="776"/>
    </location>
</feature>
<dbReference type="InterPro" id="IPR012681">
    <property type="entry name" value="NCS1"/>
</dbReference>
<comment type="similarity">
    <text evidence="2">Belongs to the purine-cytosine permease (2.A.39) family.</text>
</comment>
<dbReference type="PANTHER" id="PTHR30618:SF0">
    <property type="entry name" value="PURINE-URACIL PERMEASE NCS1"/>
    <property type="match status" value="1"/>
</dbReference>
<feature type="transmembrane region" description="Helical" evidence="7">
    <location>
        <begin position="464"/>
        <end position="490"/>
    </location>
</feature>
<feature type="transmembrane region" description="Helical" evidence="7">
    <location>
        <begin position="496"/>
        <end position="519"/>
    </location>
</feature>
<dbReference type="InterPro" id="IPR001248">
    <property type="entry name" value="Pur-cyt_permease"/>
</dbReference>
<evidence type="ECO:0000313" key="9">
    <source>
        <dbReference type="Proteomes" id="UP000033140"/>
    </source>
</evidence>
<feature type="transmembrane region" description="Helical" evidence="7">
    <location>
        <begin position="211"/>
        <end position="233"/>
    </location>
</feature>
<dbReference type="Proteomes" id="UP000033140">
    <property type="component" value="Unassembled WGS sequence"/>
</dbReference>
<evidence type="ECO:0000313" key="8">
    <source>
        <dbReference type="EMBL" id="GAO51120.1"/>
    </source>
</evidence>
<proteinExistence type="inferred from homology"/>
<comment type="subcellular location">
    <subcellularLocation>
        <location evidence="1">Membrane</location>
        <topology evidence="1">Multi-pass membrane protein</topology>
    </subcellularLocation>
</comment>
<feature type="transmembrane region" description="Helical" evidence="7">
    <location>
        <begin position="385"/>
        <end position="403"/>
    </location>
</feature>
<keyword evidence="5 7" id="KW-0472">Membrane</keyword>